<proteinExistence type="predicted"/>
<dbReference type="Gene3D" id="2.120.10.10">
    <property type="match status" value="1"/>
</dbReference>
<name>A0ABU1QTP8_9BACT</name>
<evidence type="ECO:0000313" key="2">
    <source>
        <dbReference type="EMBL" id="MDR6804522.1"/>
    </source>
</evidence>
<protein>
    <recommendedName>
        <fullName evidence="4">Exo-alpha-sialidase</fullName>
    </recommendedName>
</protein>
<dbReference type="EMBL" id="JAVDTI010000001">
    <property type="protein sequence ID" value="MDR6804522.1"/>
    <property type="molecule type" value="Genomic_DNA"/>
</dbReference>
<dbReference type="SUPFAM" id="SSF50939">
    <property type="entry name" value="Sialidases"/>
    <property type="match status" value="1"/>
</dbReference>
<keyword evidence="3" id="KW-1185">Reference proteome</keyword>
<keyword evidence="1" id="KW-0732">Signal</keyword>
<sequence length="352" mass="40082">MIRIKWYLLVLLLTATSFAFAGTGLPADSIRVTRVWDKEPHNAFPDLVQFKDYFYITFREGANHVGNENNGKVRIVRSKNRKDWESVALFDMDAEDVREARLSVRPDGTLMAIVAAGIFKDGRYLTLAPYVSISDKSGTHFSEPEKTTFSKEITPALDWIWRITWHSGVGYGIMYTADYKTVDGKRLRTMSARLLKTKDGKYYENVPGFDLDGSPNESTIRFDKNDKMYVLVRRETGDQMGVLAVSDFPYNQWKYNKLTVRLGGPNFQFLGSDRLIIGSRLHEGKEASTALHVTDLEGKILKTMKLPSNGDSSYPGLIVEKNQLYVAYYSSHEGKAIIYQTQIPLKDLQTRR</sequence>
<gene>
    <name evidence="2" type="ORF">J2W84_001559</name>
</gene>
<evidence type="ECO:0000256" key="1">
    <source>
        <dbReference type="SAM" id="SignalP"/>
    </source>
</evidence>
<evidence type="ECO:0000313" key="3">
    <source>
        <dbReference type="Proteomes" id="UP001264980"/>
    </source>
</evidence>
<feature type="chain" id="PRO_5045174231" description="Exo-alpha-sialidase" evidence="1">
    <location>
        <begin position="22"/>
        <end position="352"/>
    </location>
</feature>
<accession>A0ABU1QTP8</accession>
<organism evidence="2 3">
    <name type="scientific">Dyadobacter fermentans</name>
    <dbReference type="NCBI Taxonomy" id="94254"/>
    <lineage>
        <taxon>Bacteria</taxon>
        <taxon>Pseudomonadati</taxon>
        <taxon>Bacteroidota</taxon>
        <taxon>Cytophagia</taxon>
        <taxon>Cytophagales</taxon>
        <taxon>Spirosomataceae</taxon>
        <taxon>Dyadobacter</taxon>
    </lineage>
</organism>
<dbReference type="Proteomes" id="UP001264980">
    <property type="component" value="Unassembled WGS sequence"/>
</dbReference>
<reference evidence="2 3" key="1">
    <citation type="submission" date="2023-07" db="EMBL/GenBank/DDBJ databases">
        <title>Sorghum-associated microbial communities from plants grown in Nebraska, USA.</title>
        <authorList>
            <person name="Schachtman D."/>
        </authorList>
    </citation>
    <scope>NUCLEOTIDE SEQUENCE [LARGE SCALE GENOMIC DNA]</scope>
    <source>
        <strain evidence="2 3">BE57</strain>
    </source>
</reference>
<comment type="caution">
    <text evidence="2">The sequence shown here is derived from an EMBL/GenBank/DDBJ whole genome shotgun (WGS) entry which is preliminary data.</text>
</comment>
<dbReference type="RefSeq" id="WP_309981807.1">
    <property type="nucleotide sequence ID" value="NZ_JAVDTI010000001.1"/>
</dbReference>
<dbReference type="InterPro" id="IPR036278">
    <property type="entry name" value="Sialidase_sf"/>
</dbReference>
<feature type="signal peptide" evidence="1">
    <location>
        <begin position="1"/>
        <end position="21"/>
    </location>
</feature>
<evidence type="ECO:0008006" key="4">
    <source>
        <dbReference type="Google" id="ProtNLM"/>
    </source>
</evidence>